<gene>
    <name evidence="1" type="ORF">ACFQZI_09640</name>
</gene>
<keyword evidence="2" id="KW-1185">Reference proteome</keyword>
<evidence type="ECO:0000313" key="2">
    <source>
        <dbReference type="Proteomes" id="UP001597073"/>
    </source>
</evidence>
<dbReference type="RefSeq" id="WP_377141782.1">
    <property type="nucleotide sequence ID" value="NZ_JBHTIA010000005.1"/>
</dbReference>
<dbReference type="Proteomes" id="UP001597073">
    <property type="component" value="Unassembled WGS sequence"/>
</dbReference>
<protein>
    <submittedName>
        <fullName evidence="1">DUF2252 domain-containing protein</fullName>
    </submittedName>
</protein>
<proteinExistence type="predicted"/>
<reference evidence="2" key="1">
    <citation type="journal article" date="2019" name="Int. J. Syst. Evol. Microbiol.">
        <title>The Global Catalogue of Microorganisms (GCM) 10K type strain sequencing project: providing services to taxonomists for standard genome sequencing and annotation.</title>
        <authorList>
            <consortium name="The Broad Institute Genomics Platform"/>
            <consortium name="The Broad Institute Genome Sequencing Center for Infectious Disease"/>
            <person name="Wu L."/>
            <person name="Ma J."/>
        </authorList>
    </citation>
    <scope>NUCLEOTIDE SEQUENCE [LARGE SCALE GENOMIC DNA]</scope>
    <source>
        <strain evidence="2">CCUG 60742</strain>
    </source>
</reference>
<sequence length="406" mass="46523">MSALSDRIIAFNEGLLPQMLPHKYEAMAENAFRFYRGTCPLFYQDLAGYNKLPKTPVTWICGDLHLENFGSYRGENKLVYFDLNDFDEAILAPAFYEVSRLVTSIFIGFESLKIDAERAGRMAKLFLKTYSATLAKGKAYAIEPRTAKGIVCKFLKAAENSKASRLLEKRTETKKNKVVLSLENERHFKVDKKLRAELIAHLTTWINQSTDSPNSYKVKSCVFRLAGTGSIGVKRYLFLLKSINVRNQYLLIDMKQSMPSALGNYINTKQPEWDNNAQRIITIQQRMQYVTPMLLSTTSFRGDDYVIQELQPVKDSINFKMIRDDYRDLYEVIDEMAMLTASSQLRSGGIQRSATIDELMAFGKADDWQEEVLNYASAYAKKIKTYYKQYLKDYKAGVFDAKEPGE</sequence>
<organism evidence="1 2">
    <name type="scientific">Mucilaginibacter lutimaris</name>
    <dbReference type="NCBI Taxonomy" id="931629"/>
    <lineage>
        <taxon>Bacteria</taxon>
        <taxon>Pseudomonadati</taxon>
        <taxon>Bacteroidota</taxon>
        <taxon>Sphingobacteriia</taxon>
        <taxon>Sphingobacteriales</taxon>
        <taxon>Sphingobacteriaceae</taxon>
        <taxon>Mucilaginibacter</taxon>
    </lineage>
</organism>
<name>A0ABW2ZG15_9SPHI</name>
<dbReference type="PANTHER" id="PTHR39441">
    <property type="entry name" value="DUF2252 DOMAIN-CONTAINING PROTEIN"/>
    <property type="match status" value="1"/>
</dbReference>
<dbReference type="InterPro" id="IPR018721">
    <property type="entry name" value="DUF2252"/>
</dbReference>
<dbReference type="EMBL" id="JBHTIA010000005">
    <property type="protein sequence ID" value="MFD0765116.1"/>
    <property type="molecule type" value="Genomic_DNA"/>
</dbReference>
<accession>A0ABW2ZG15</accession>
<dbReference type="PANTHER" id="PTHR39441:SF1">
    <property type="entry name" value="DUF2252 DOMAIN-CONTAINING PROTEIN"/>
    <property type="match status" value="1"/>
</dbReference>
<evidence type="ECO:0000313" key="1">
    <source>
        <dbReference type="EMBL" id="MFD0765116.1"/>
    </source>
</evidence>
<dbReference type="Pfam" id="PF10009">
    <property type="entry name" value="DUF2252"/>
    <property type="match status" value="1"/>
</dbReference>
<comment type="caution">
    <text evidence="1">The sequence shown here is derived from an EMBL/GenBank/DDBJ whole genome shotgun (WGS) entry which is preliminary data.</text>
</comment>